<comment type="function">
    <text evidence="12">Most highly expressed siglec (sialic acid-binding immunoglobulin-like lectin) on B-cells that plays a role in various aspects of B-cell biology including differentiation, antigen presentation, and trafficking to bone marrow. Binds to alpha 2,6-linked sialic acid residues of surface molecules such as CD22 itself, CD45 and IgM in a cis configuration. Can also bind to ligands on other cells as an adhesion molecule in a trans configuration. Acts as an inhibitory coreceptor on the surface of B-cells and inhibits B-cell receptor induced signaling, characterized by inhibition of the calcium mobilization and cellular activation. Mechanistically, the immunoreceptor tyrosine-based inhibitory motif domain is phosphorylated by the Src kinase LYN, which in turn leads to the recruitment of the protein tyrosine phosphatase 1/PTPN6, leading to the negative regulation of BCR signaling. If this negative signaling from is of sufficient strength, apoptosis of the B-cell can be induced.</text>
</comment>
<evidence type="ECO:0000256" key="6">
    <source>
        <dbReference type="ARBA" id="ARBA00022989"/>
    </source>
</evidence>
<feature type="domain" description="Ig-like" evidence="17">
    <location>
        <begin position="268"/>
        <end position="343"/>
    </location>
</feature>
<feature type="signal peptide" evidence="16">
    <location>
        <begin position="1"/>
        <end position="15"/>
    </location>
</feature>
<keyword evidence="7 15" id="KW-0472">Membrane</keyword>
<feature type="domain" description="Ig-like" evidence="17">
    <location>
        <begin position="151"/>
        <end position="261"/>
    </location>
</feature>
<reference evidence="18" key="2">
    <citation type="submission" date="2025-08" db="UniProtKB">
        <authorList>
            <consortium name="Ensembl"/>
        </authorList>
    </citation>
    <scope>IDENTIFICATION</scope>
</reference>
<evidence type="ECO:0000256" key="13">
    <source>
        <dbReference type="ARBA" id="ARBA00046458"/>
    </source>
</evidence>
<dbReference type="Pfam" id="PF13927">
    <property type="entry name" value="Ig_3"/>
    <property type="match status" value="3"/>
</dbReference>
<dbReference type="SUPFAM" id="SSF48726">
    <property type="entry name" value="Immunoglobulin"/>
    <property type="match status" value="5"/>
</dbReference>
<evidence type="ECO:0000256" key="12">
    <source>
        <dbReference type="ARBA" id="ARBA00045430"/>
    </source>
</evidence>
<feature type="region of interest" description="Disordered" evidence="14">
    <location>
        <begin position="737"/>
        <end position="776"/>
    </location>
</feature>
<dbReference type="InterPro" id="IPR013783">
    <property type="entry name" value="Ig-like_fold"/>
</dbReference>
<reference evidence="18" key="3">
    <citation type="submission" date="2025-09" db="UniProtKB">
        <authorList>
            <consortium name="Ensembl"/>
        </authorList>
    </citation>
    <scope>IDENTIFICATION</scope>
</reference>
<keyword evidence="4" id="KW-0677">Repeat</keyword>
<dbReference type="InterPro" id="IPR056386">
    <property type="entry name" value="Ig_CD22"/>
</dbReference>
<dbReference type="SMART" id="SM00408">
    <property type="entry name" value="IGc2"/>
    <property type="match status" value="4"/>
</dbReference>
<proteinExistence type="inferred from homology"/>
<keyword evidence="5" id="KW-0130">Cell adhesion</keyword>
<keyword evidence="16" id="KW-0732">Signal</keyword>
<dbReference type="GO" id="GO:0030246">
    <property type="term" value="F:carbohydrate binding"/>
    <property type="evidence" value="ECO:0007669"/>
    <property type="project" value="UniProtKB-KW"/>
</dbReference>
<dbReference type="PANTHER" id="PTHR12035:SF128">
    <property type="entry name" value="BRANCHED CHAIN KETO ACID DEHYDROGENASE E1 SUBUNIT BETA,-LIKE-RELATED"/>
    <property type="match status" value="1"/>
</dbReference>
<evidence type="ECO:0000256" key="1">
    <source>
        <dbReference type="ARBA" id="ARBA00004479"/>
    </source>
</evidence>
<comment type="subunit">
    <text evidence="13">Predominantly monomer of isoform CD22-beta. Also found as heterodimer of isoform CD22-beta and a shorter isoform. Interacts with PTPN6/SHP-1, LYN, SYK, PIK3R1/PIK3R2 and PLCG1 upon phosphorylation. Interacts with GRB2, INPP5D and SHC1 upon phosphorylation. May form a complex with INPP5D/SHIP, GRB2 and SHC1.</text>
</comment>
<dbReference type="PANTHER" id="PTHR12035">
    <property type="entry name" value="SIALIC ACID BINDING IMMUNOGLOBULIN-LIKE LECTIN"/>
    <property type="match status" value="1"/>
</dbReference>
<dbReference type="PROSITE" id="PS00290">
    <property type="entry name" value="IG_MHC"/>
    <property type="match status" value="1"/>
</dbReference>
<evidence type="ECO:0000256" key="2">
    <source>
        <dbReference type="ARBA" id="ARBA00022692"/>
    </source>
</evidence>
<dbReference type="RefSeq" id="XP_039475062.1">
    <property type="nucleotide sequence ID" value="XM_039619128.1"/>
</dbReference>
<feature type="domain" description="Ig-like" evidence="17">
    <location>
        <begin position="439"/>
        <end position="521"/>
    </location>
</feature>
<dbReference type="InterPro" id="IPR036179">
    <property type="entry name" value="Ig-like_dom_sf"/>
</dbReference>
<keyword evidence="2 15" id="KW-0812">Transmembrane</keyword>
<evidence type="ECO:0000256" key="11">
    <source>
        <dbReference type="ARBA" id="ARBA00041781"/>
    </source>
</evidence>
<evidence type="ECO:0000256" key="3">
    <source>
        <dbReference type="ARBA" id="ARBA00022734"/>
    </source>
</evidence>
<dbReference type="Proteomes" id="UP000472276">
    <property type="component" value="Unassembled WGS sequence"/>
</dbReference>
<dbReference type="InterPro" id="IPR003006">
    <property type="entry name" value="Ig/MHC_CS"/>
</dbReference>
<organism evidence="18 19">
    <name type="scientific">Oreochromis aureus</name>
    <name type="common">Israeli tilapia</name>
    <name type="synonym">Chromis aureus</name>
    <dbReference type="NCBI Taxonomy" id="47969"/>
    <lineage>
        <taxon>Eukaryota</taxon>
        <taxon>Metazoa</taxon>
        <taxon>Chordata</taxon>
        <taxon>Craniata</taxon>
        <taxon>Vertebrata</taxon>
        <taxon>Euteleostomi</taxon>
        <taxon>Actinopterygii</taxon>
        <taxon>Neopterygii</taxon>
        <taxon>Teleostei</taxon>
        <taxon>Neoteleostei</taxon>
        <taxon>Acanthomorphata</taxon>
        <taxon>Ovalentaria</taxon>
        <taxon>Cichlomorphae</taxon>
        <taxon>Cichliformes</taxon>
        <taxon>Cichlidae</taxon>
        <taxon>African cichlids</taxon>
        <taxon>Pseudocrenilabrinae</taxon>
        <taxon>Oreochromini</taxon>
        <taxon>Oreochromis</taxon>
    </lineage>
</organism>
<name>A0AAZ1X074_OREAU</name>
<sequence>MFVLIWSALFVSVKGNIADTGASALAQQHCDRGYCLNLTERELTAQAGLCVVIPCSFTTADEFTPKHVVWYKCEASKKFCTDADIIFHSNKNTDTKAQPAFEGRVSRLEPDVSQKNCSIIINDLKKSDSGSYQLRVTGELNGQQDAFTFIQRVTVSVKGLNQKTRVKIPTLTEGQQATLTCTAPGLCSGSVPEITWTWRGAGGTESYITGNSTDFKTENLTAFRQRHISTLTFKSSAEQHNTTVTCKIRFTGGKSTQKTFTLNVNHKKEITISGVTTVEEGDVLNLTCSVESFPPSMIEWSKLGSDTNLHNDTGSATLVVPNATAEHSGHYICAVTYMNNTLKKDISVTVIYNRAAQIIGNTTVKEGDVLNLTCSVESFPPSVIEWSKLGSDTNLHNDTGSATLVVHNVTSEHSGQYICKVKYMNNTLKNNVTITIIYNRAAQIIGNTTVKKGDVLNLTCSVESFPPSLIVWSKLGSDTNLHNDTGSAALVVHNVTSEHSGQYICTVKHLDTTLTSYVDVTVTWHTKIQNGSGCVLQSEGLTCVCISEGFPLPNITWPLLNHHTEYSVITSVLNHTVNSTVSVTVKNHGNSTVECVSNNGNGEERENLLINNNLSKTDEPSSGLRWRFLEIIIAFLIGAVLSSGVCFLAKKCYRKEMKSSGHLNDTFVMLTRPDDPLIYDGQALQNNQTLNPNSGTNEVEYATIDFSLLKTKAARRRESTKTEYAEIKRIIKKEQVDDGGDDGKMLEGEMKHCEQEKKEEEDDAVYSTVNDIIDDN</sequence>
<dbReference type="KEGG" id="oau:116325124"/>
<evidence type="ECO:0000256" key="14">
    <source>
        <dbReference type="SAM" id="MobiDB-lite"/>
    </source>
</evidence>
<dbReference type="GO" id="GO:0033691">
    <property type="term" value="F:sialic acid binding"/>
    <property type="evidence" value="ECO:0007669"/>
    <property type="project" value="TreeGrafter"/>
</dbReference>
<evidence type="ECO:0000256" key="10">
    <source>
        <dbReference type="ARBA" id="ARBA00040106"/>
    </source>
</evidence>
<dbReference type="InterPro" id="IPR003599">
    <property type="entry name" value="Ig_sub"/>
</dbReference>
<keyword evidence="6 15" id="KW-1133">Transmembrane helix</keyword>
<accession>A0AAZ1X074</accession>
<dbReference type="InterPro" id="IPR051036">
    <property type="entry name" value="SIGLEC"/>
</dbReference>
<evidence type="ECO:0000256" key="4">
    <source>
        <dbReference type="ARBA" id="ARBA00022737"/>
    </source>
</evidence>
<dbReference type="InterPro" id="IPR007110">
    <property type="entry name" value="Ig-like_dom"/>
</dbReference>
<reference evidence="19" key="1">
    <citation type="submission" date="2020-03" db="EMBL/GenBank/DDBJ databases">
        <title>Evolution of repeat sequences and sex chromosomes of tilapia species revealed by chromosome-level genomes.</title>
        <authorList>
            <person name="Xu L."/>
            <person name="Tao W."/>
            <person name="Wang D."/>
            <person name="Zhou Q."/>
        </authorList>
    </citation>
    <scope>NUCLEOTIDE SEQUENCE [LARGE SCALE GENOMIC DNA]</scope>
    <source>
        <strain evidence="19">Israel</strain>
    </source>
</reference>
<feature type="chain" id="PRO_5044232480" description="B-cell receptor CD22" evidence="16">
    <location>
        <begin position="16"/>
        <end position="776"/>
    </location>
</feature>
<dbReference type="Pfam" id="PF24518">
    <property type="entry name" value="Ig_CD22"/>
    <property type="match status" value="1"/>
</dbReference>
<dbReference type="CDD" id="cd00096">
    <property type="entry name" value="Ig"/>
    <property type="match status" value="3"/>
</dbReference>
<dbReference type="AlphaFoldDB" id="A0AAZ1X074"/>
<evidence type="ECO:0000256" key="9">
    <source>
        <dbReference type="ARBA" id="ARBA00038361"/>
    </source>
</evidence>
<protein>
    <recommendedName>
        <fullName evidence="10">B-cell receptor CD22</fullName>
    </recommendedName>
    <alternativeName>
        <fullName evidence="11">Sialic acid-binding Ig-like lectin 2</fullName>
    </alternativeName>
</protein>
<feature type="transmembrane region" description="Helical" evidence="15">
    <location>
        <begin position="626"/>
        <end position="649"/>
    </location>
</feature>
<evidence type="ECO:0000256" key="5">
    <source>
        <dbReference type="ARBA" id="ARBA00022889"/>
    </source>
</evidence>
<dbReference type="GO" id="GO:0005886">
    <property type="term" value="C:plasma membrane"/>
    <property type="evidence" value="ECO:0007669"/>
    <property type="project" value="TreeGrafter"/>
</dbReference>
<evidence type="ECO:0000313" key="18">
    <source>
        <dbReference type="Ensembl" id="ENSOABP00000061045.1"/>
    </source>
</evidence>
<feature type="domain" description="Ig-like" evidence="17">
    <location>
        <begin position="346"/>
        <end position="435"/>
    </location>
</feature>
<dbReference type="PROSITE" id="PS50835">
    <property type="entry name" value="IG_LIKE"/>
    <property type="match status" value="4"/>
</dbReference>
<comment type="similarity">
    <text evidence="9">Belongs to the immunoglobulin superfamily. SIGLEC (sialic acid binding Ig-like lectin) family.</text>
</comment>
<keyword evidence="8" id="KW-0393">Immunoglobulin domain</keyword>
<comment type="subcellular location">
    <subcellularLocation>
        <location evidence="1">Membrane</location>
        <topology evidence="1">Single-pass type I membrane protein</topology>
    </subcellularLocation>
</comment>
<feature type="compositionally biased region" description="Basic and acidic residues" evidence="14">
    <location>
        <begin position="737"/>
        <end position="758"/>
    </location>
</feature>
<evidence type="ECO:0000256" key="15">
    <source>
        <dbReference type="SAM" id="Phobius"/>
    </source>
</evidence>
<keyword evidence="19" id="KW-1185">Reference proteome</keyword>
<evidence type="ECO:0000259" key="17">
    <source>
        <dbReference type="PROSITE" id="PS50835"/>
    </source>
</evidence>
<dbReference type="GeneID" id="116325124"/>
<dbReference type="Gene3D" id="2.60.40.10">
    <property type="entry name" value="Immunoglobulins"/>
    <property type="match status" value="6"/>
</dbReference>
<evidence type="ECO:0000256" key="16">
    <source>
        <dbReference type="SAM" id="SignalP"/>
    </source>
</evidence>
<evidence type="ECO:0000256" key="7">
    <source>
        <dbReference type="ARBA" id="ARBA00023136"/>
    </source>
</evidence>
<gene>
    <name evidence="18" type="primary">LOC116325124</name>
</gene>
<dbReference type="GO" id="GO:0007155">
    <property type="term" value="P:cell adhesion"/>
    <property type="evidence" value="ECO:0007669"/>
    <property type="project" value="UniProtKB-KW"/>
</dbReference>
<evidence type="ECO:0000256" key="8">
    <source>
        <dbReference type="ARBA" id="ARBA00023319"/>
    </source>
</evidence>
<evidence type="ECO:0000313" key="19">
    <source>
        <dbReference type="Proteomes" id="UP000472276"/>
    </source>
</evidence>
<dbReference type="Ensembl" id="ENSOABT00000070180.1">
    <property type="protein sequence ID" value="ENSOABP00000061045.1"/>
    <property type="gene ID" value="ENSOABG00000026286.1"/>
</dbReference>
<dbReference type="SMART" id="SM00409">
    <property type="entry name" value="IG"/>
    <property type="match status" value="5"/>
</dbReference>
<dbReference type="InterPro" id="IPR003598">
    <property type="entry name" value="Ig_sub2"/>
</dbReference>
<keyword evidence="3" id="KW-0430">Lectin</keyword>